<feature type="domain" description="C2H2-type" evidence="13">
    <location>
        <begin position="610"/>
        <end position="637"/>
    </location>
</feature>
<evidence type="ECO:0000256" key="5">
    <source>
        <dbReference type="ARBA" id="ARBA00022771"/>
    </source>
</evidence>
<dbReference type="SUPFAM" id="SSF57667">
    <property type="entry name" value="beta-beta-alpha zinc fingers"/>
    <property type="match status" value="6"/>
</dbReference>
<keyword evidence="5 11" id="KW-0863">Zinc-finger</keyword>
<evidence type="ECO:0000256" key="1">
    <source>
        <dbReference type="ARBA" id="ARBA00004123"/>
    </source>
</evidence>
<dbReference type="GO" id="GO:0000978">
    <property type="term" value="F:RNA polymerase II cis-regulatory region sequence-specific DNA binding"/>
    <property type="evidence" value="ECO:0007669"/>
    <property type="project" value="TreeGrafter"/>
</dbReference>
<evidence type="ECO:0000256" key="12">
    <source>
        <dbReference type="SAM" id="MobiDB-lite"/>
    </source>
</evidence>
<dbReference type="CDD" id="cd07765">
    <property type="entry name" value="KRAB_A-box"/>
    <property type="match status" value="1"/>
</dbReference>
<proteinExistence type="inferred from homology"/>
<feature type="domain" description="C2H2-type" evidence="13">
    <location>
        <begin position="498"/>
        <end position="525"/>
    </location>
</feature>
<keyword evidence="16" id="KW-1185">Reference proteome</keyword>
<feature type="domain" description="C2H2-type" evidence="13">
    <location>
        <begin position="582"/>
        <end position="609"/>
    </location>
</feature>
<feature type="region of interest" description="Disordered" evidence="12">
    <location>
        <begin position="289"/>
        <end position="391"/>
    </location>
</feature>
<keyword evidence="9" id="KW-0804">Transcription</keyword>
<organism evidence="15 16">
    <name type="scientific">Rousettus aegyptiacus</name>
    <name type="common">Egyptian fruit bat</name>
    <name type="synonym">Pteropus aegyptiacus</name>
    <dbReference type="NCBI Taxonomy" id="9407"/>
    <lineage>
        <taxon>Eukaryota</taxon>
        <taxon>Metazoa</taxon>
        <taxon>Chordata</taxon>
        <taxon>Craniata</taxon>
        <taxon>Vertebrata</taxon>
        <taxon>Euteleostomi</taxon>
        <taxon>Mammalia</taxon>
        <taxon>Eutheria</taxon>
        <taxon>Laurasiatheria</taxon>
        <taxon>Chiroptera</taxon>
        <taxon>Yinpterochiroptera</taxon>
        <taxon>Pteropodoidea</taxon>
        <taxon>Pteropodidae</taxon>
        <taxon>Rousettinae</taxon>
        <taxon>Rousettus</taxon>
    </lineage>
</organism>
<dbReference type="InterPro" id="IPR050752">
    <property type="entry name" value="C2H2-ZF_domain"/>
</dbReference>
<dbReference type="Gene3D" id="3.30.160.60">
    <property type="entry name" value="Classic Zinc Finger"/>
    <property type="match status" value="9"/>
</dbReference>
<dbReference type="Pfam" id="PF01352">
    <property type="entry name" value="KRAB"/>
    <property type="match status" value="1"/>
</dbReference>
<feature type="domain" description="C2H2-type" evidence="13">
    <location>
        <begin position="393"/>
        <end position="420"/>
    </location>
</feature>
<evidence type="ECO:0000256" key="3">
    <source>
        <dbReference type="ARBA" id="ARBA00022723"/>
    </source>
</evidence>
<evidence type="ECO:0000313" key="15">
    <source>
        <dbReference type="EMBL" id="KAF6412384.1"/>
    </source>
</evidence>
<dbReference type="PANTHER" id="PTHR24384:SF218">
    <property type="entry name" value="ZINC FINGER PROTEIN 502"/>
    <property type="match status" value="1"/>
</dbReference>
<dbReference type="FunFam" id="3.30.160.60:FF:000663">
    <property type="entry name" value="Zinc finger protein 45"/>
    <property type="match status" value="2"/>
</dbReference>
<dbReference type="Proteomes" id="UP000593571">
    <property type="component" value="Unassembled WGS sequence"/>
</dbReference>
<reference evidence="15 16" key="1">
    <citation type="journal article" date="2020" name="Nature">
        <title>Six reference-quality genomes reveal evolution of bat adaptations.</title>
        <authorList>
            <person name="Jebb D."/>
            <person name="Huang Z."/>
            <person name="Pippel M."/>
            <person name="Hughes G.M."/>
            <person name="Lavrichenko K."/>
            <person name="Devanna P."/>
            <person name="Winkler S."/>
            <person name="Jermiin L.S."/>
            <person name="Skirmuntt E.C."/>
            <person name="Katzourakis A."/>
            <person name="Burkitt-Gray L."/>
            <person name="Ray D.A."/>
            <person name="Sullivan K.A.M."/>
            <person name="Roscito J.G."/>
            <person name="Kirilenko B.M."/>
            <person name="Davalos L.M."/>
            <person name="Corthals A.P."/>
            <person name="Power M.L."/>
            <person name="Jones G."/>
            <person name="Ransome R.D."/>
            <person name="Dechmann D.K.N."/>
            <person name="Locatelli A.G."/>
            <person name="Puechmaille S.J."/>
            <person name="Fedrigo O."/>
            <person name="Jarvis E.D."/>
            <person name="Hiller M."/>
            <person name="Vernes S.C."/>
            <person name="Myers E.W."/>
            <person name="Teeling E.C."/>
        </authorList>
    </citation>
    <scope>NUCLEOTIDE SEQUENCE [LARGE SCALE GENOMIC DNA]</scope>
    <source>
        <strain evidence="15">MRouAeg1</strain>
        <tissue evidence="15">Muscle</tissue>
    </source>
</reference>
<dbReference type="SUPFAM" id="SSF109640">
    <property type="entry name" value="KRAB domain (Kruppel-associated box)"/>
    <property type="match status" value="1"/>
</dbReference>
<dbReference type="FunFam" id="3.30.160.60:FF:000933">
    <property type="entry name" value="zinc finger protein 771"/>
    <property type="match status" value="1"/>
</dbReference>
<dbReference type="PROSITE" id="PS50157">
    <property type="entry name" value="ZINC_FINGER_C2H2_2"/>
    <property type="match status" value="8"/>
</dbReference>
<feature type="compositionally biased region" description="Basic residues" evidence="12">
    <location>
        <begin position="475"/>
        <end position="485"/>
    </location>
</feature>
<evidence type="ECO:0000313" key="16">
    <source>
        <dbReference type="Proteomes" id="UP000593571"/>
    </source>
</evidence>
<evidence type="ECO:0000259" key="14">
    <source>
        <dbReference type="PROSITE" id="PS50805"/>
    </source>
</evidence>
<keyword evidence="8" id="KW-0238">DNA-binding</keyword>
<dbReference type="FunFam" id="3.30.160.60:FF:002343">
    <property type="entry name" value="Zinc finger protein 33A"/>
    <property type="match status" value="1"/>
</dbReference>
<feature type="compositionally biased region" description="Basic and acidic residues" evidence="12">
    <location>
        <begin position="215"/>
        <end position="239"/>
    </location>
</feature>
<comment type="caution">
    <text evidence="15">The sequence shown here is derived from an EMBL/GenBank/DDBJ whole genome shotgun (WGS) entry which is preliminary data.</text>
</comment>
<dbReference type="Pfam" id="PF00096">
    <property type="entry name" value="zf-C2H2"/>
    <property type="match status" value="8"/>
</dbReference>
<feature type="domain" description="C2H2-type" evidence="13">
    <location>
        <begin position="638"/>
        <end position="665"/>
    </location>
</feature>
<feature type="region of interest" description="Disordered" evidence="12">
    <location>
        <begin position="215"/>
        <end position="277"/>
    </location>
</feature>
<feature type="compositionally biased region" description="Basic residues" evidence="12">
    <location>
        <begin position="240"/>
        <end position="254"/>
    </location>
</feature>
<dbReference type="FunFam" id="3.30.160.60:FF:000781">
    <property type="entry name" value="zinc finger protein 205 isoform X1"/>
    <property type="match status" value="1"/>
</dbReference>
<feature type="domain" description="C2H2-type" evidence="13">
    <location>
        <begin position="526"/>
        <end position="553"/>
    </location>
</feature>
<evidence type="ECO:0000256" key="2">
    <source>
        <dbReference type="ARBA" id="ARBA00006991"/>
    </source>
</evidence>
<name>A0A7J8CNB1_ROUAE</name>
<evidence type="ECO:0000256" key="11">
    <source>
        <dbReference type="PROSITE-ProRule" id="PRU00042"/>
    </source>
</evidence>
<feature type="compositionally biased region" description="Basic and acidic residues" evidence="12">
    <location>
        <begin position="411"/>
        <end position="474"/>
    </location>
</feature>
<keyword evidence="10" id="KW-0539">Nucleus</keyword>
<protein>
    <submittedName>
        <fullName evidence="15">Zinc finger protein 233</fullName>
    </submittedName>
</protein>
<dbReference type="Gene3D" id="6.10.140.140">
    <property type="match status" value="1"/>
</dbReference>
<dbReference type="AlphaFoldDB" id="A0A7J8CNB1"/>
<feature type="domain" description="C2H2-type" evidence="13">
    <location>
        <begin position="666"/>
        <end position="693"/>
    </location>
</feature>
<evidence type="ECO:0000256" key="4">
    <source>
        <dbReference type="ARBA" id="ARBA00022737"/>
    </source>
</evidence>
<keyword evidence="7" id="KW-0805">Transcription regulation</keyword>
<evidence type="ECO:0000259" key="13">
    <source>
        <dbReference type="PROSITE" id="PS50157"/>
    </source>
</evidence>
<feature type="compositionally biased region" description="Basic and acidic residues" evidence="12">
    <location>
        <begin position="304"/>
        <end position="325"/>
    </location>
</feature>
<dbReference type="GO" id="GO:0005634">
    <property type="term" value="C:nucleus"/>
    <property type="evidence" value="ECO:0007669"/>
    <property type="project" value="UniProtKB-SubCell"/>
</dbReference>
<keyword evidence="6" id="KW-0862">Zinc</keyword>
<dbReference type="EMBL" id="JACASE010000014">
    <property type="protein sequence ID" value="KAF6412384.1"/>
    <property type="molecule type" value="Genomic_DNA"/>
</dbReference>
<dbReference type="GO" id="GO:0000981">
    <property type="term" value="F:DNA-binding transcription factor activity, RNA polymerase II-specific"/>
    <property type="evidence" value="ECO:0007669"/>
    <property type="project" value="TreeGrafter"/>
</dbReference>
<feature type="domain" description="KRAB" evidence="14">
    <location>
        <begin position="8"/>
        <end position="79"/>
    </location>
</feature>
<evidence type="ECO:0000256" key="7">
    <source>
        <dbReference type="ARBA" id="ARBA00023015"/>
    </source>
</evidence>
<evidence type="ECO:0000256" key="9">
    <source>
        <dbReference type="ARBA" id="ARBA00023163"/>
    </source>
</evidence>
<dbReference type="InterPro" id="IPR036051">
    <property type="entry name" value="KRAB_dom_sf"/>
</dbReference>
<dbReference type="GO" id="GO:0008270">
    <property type="term" value="F:zinc ion binding"/>
    <property type="evidence" value="ECO:0007669"/>
    <property type="project" value="UniProtKB-KW"/>
</dbReference>
<sequence length="694" mass="79227">MTESQEEVTFKDVAVIFTGEELELLNSAQKKLYREVTLENFRNLVSVGCHSFRSGPISPLGRNLKLQMLELETCGGGCSGHRNQNEIETLQELGLRYILNEDLIYWQIWEQFISKLTTNQDSLTNLRGKTSELPKQGNSSCQLWAGESTQVSEDNYVRKLQVKVQSSSHRKNQEFPAKATWDFWKKMCLKESQNDQSRCRQIDGKNKPWMYDHRVMTGSSHHDDDDQERHKGEKSDSHKNWKGIMKKPSRHSRIHSGEQSSDENGKGSSLGPHQPLHLGEKRHVCSECGESHGSGLCAHPSVRTGERCGRNGERGGHGRQSEHLQTHQRASAGEKPATHPVCGKSFSRNSSRLPHEPIQPGENPQRAGGCGKGSSHSLDLSPHRADDTGEKSWKCEVCDKVFNQTSQLQAHQRDHRREKAHRREAGDKAHQKAHSSDKTHKREASDKAHQRAHPSDKTHKQGTSDKAHERAHTKDKTHKWKKHDTKQKPGAPQGEKPFKCDVCGKDFGKASNLNTHQRMHTGEKPYKCDTCDKYFSHNFHLQAHQRVHTGERPYKCDTCGKGFGQISHLQAHRRVHTGEKPYKCDRCGKGFSQSSHLQDHERVHSREKPYKCATCRKRFSRNSYLQAHQRVHTGEKPYKCDECGKGFIWNSYLHVHQRIHTGEKPFKCNVCGKRFRQTSHLQAHQRVHTGDKSD</sequence>
<comment type="subcellular location">
    <subcellularLocation>
        <location evidence="1">Nucleus</location>
    </subcellularLocation>
</comment>
<dbReference type="PROSITE" id="PS00028">
    <property type="entry name" value="ZINC_FINGER_C2H2_1"/>
    <property type="match status" value="8"/>
</dbReference>
<dbReference type="FunFam" id="3.30.160.60:FF:000671">
    <property type="entry name" value="Zinc finger protein 26"/>
    <property type="match status" value="1"/>
</dbReference>
<dbReference type="InterPro" id="IPR036236">
    <property type="entry name" value="Znf_C2H2_sf"/>
</dbReference>
<feature type="domain" description="C2H2-type" evidence="13">
    <location>
        <begin position="554"/>
        <end position="581"/>
    </location>
</feature>
<dbReference type="SMART" id="SM00355">
    <property type="entry name" value="ZnF_C2H2"/>
    <property type="match status" value="8"/>
</dbReference>
<accession>A0A7J8CNB1</accession>
<comment type="similarity">
    <text evidence="2">Belongs to the krueppel C2H2-type zinc-finger protein family.</text>
</comment>
<keyword evidence="4" id="KW-0677">Repeat</keyword>
<evidence type="ECO:0000256" key="10">
    <source>
        <dbReference type="ARBA" id="ARBA00023242"/>
    </source>
</evidence>
<evidence type="ECO:0000256" key="6">
    <source>
        <dbReference type="ARBA" id="ARBA00022833"/>
    </source>
</evidence>
<gene>
    <name evidence="15" type="ORF">HJG63_021052</name>
</gene>
<feature type="region of interest" description="Disordered" evidence="12">
    <location>
        <begin position="406"/>
        <end position="497"/>
    </location>
</feature>
<dbReference type="InterPro" id="IPR013087">
    <property type="entry name" value="Znf_C2H2_type"/>
</dbReference>
<feature type="compositionally biased region" description="Basic and acidic residues" evidence="12">
    <location>
        <begin position="381"/>
        <end position="391"/>
    </location>
</feature>
<evidence type="ECO:0000256" key="8">
    <source>
        <dbReference type="ARBA" id="ARBA00023125"/>
    </source>
</evidence>
<dbReference type="PROSITE" id="PS50805">
    <property type="entry name" value="KRAB"/>
    <property type="match status" value="1"/>
</dbReference>
<dbReference type="PANTHER" id="PTHR24384">
    <property type="entry name" value="FINGER PUTATIVE TRANSCRIPTION FACTOR FAMILY-RELATED"/>
    <property type="match status" value="1"/>
</dbReference>
<dbReference type="FunFam" id="3.30.160.60:FF:000016">
    <property type="entry name" value="zinc finger protein 37 homolog"/>
    <property type="match status" value="2"/>
</dbReference>
<keyword evidence="3" id="KW-0479">Metal-binding</keyword>
<dbReference type="SMART" id="SM00349">
    <property type="entry name" value="KRAB"/>
    <property type="match status" value="1"/>
</dbReference>
<dbReference type="InterPro" id="IPR001909">
    <property type="entry name" value="KRAB"/>
</dbReference>